<name>E3PZ44_9CAUD</name>
<protein>
    <submittedName>
        <fullName evidence="1">Uncharacterized protein</fullName>
    </submittedName>
</protein>
<proteinExistence type="predicted"/>
<dbReference type="EMBL" id="FR682616">
    <property type="protein sequence ID" value="CBW46995.1"/>
    <property type="molecule type" value="Genomic_DNA"/>
</dbReference>
<accession>E3PZ44</accession>
<reference evidence="1 2" key="1">
    <citation type="journal article" date="2014" name="Front. Microbiol.">
        <title>Comparative genomics defines the core genome of the growing N4-like phage genus and identifies N4-like Roseophage specific genes.</title>
        <authorList>
            <person name="Chan J.Z."/>
            <person name="Millard A.D."/>
            <person name="Mann N.H."/>
            <person name="Schafer H."/>
        </authorList>
    </citation>
    <scope>NUCLEOTIDE SEQUENCE [LARGE SCALE GENOMIC DNA]</scope>
</reference>
<evidence type="ECO:0000313" key="2">
    <source>
        <dbReference type="Proteomes" id="UP000258344"/>
    </source>
</evidence>
<organism evidence="1 2">
    <name type="scientific">Roseovarius sp. 217 phage 1</name>
    <dbReference type="NCBI Taxonomy" id="874471"/>
    <lineage>
        <taxon>Viruses</taxon>
        <taxon>Duplodnaviria</taxon>
        <taxon>Heunggongvirae</taxon>
        <taxon>Uroviricota</taxon>
        <taxon>Caudoviricetes</taxon>
        <taxon>Schitoviridae</taxon>
        <taxon>Rhodovirinae</taxon>
        <taxon>Plymouthvirus</taxon>
        <taxon>Roseovarius Plymouth podovirus 1</taxon>
    </lineage>
</organism>
<evidence type="ECO:0000313" key="1">
    <source>
        <dbReference type="EMBL" id="CBW46995.1"/>
    </source>
</evidence>
<sequence length="84" mass="9593">MLDGNTISQLVSVVMMVAPSASDQHLENHSRETIYQFHVESGAHELALWDACEELATAFNQLDLWVMYQDTLQQPHAWCKGIYK</sequence>
<dbReference type="Proteomes" id="UP000258344">
    <property type="component" value="Segment"/>
</dbReference>